<reference evidence="2" key="1">
    <citation type="submission" date="2022-01" db="EMBL/GenBank/DDBJ databases">
        <authorList>
            <person name="King R."/>
        </authorList>
    </citation>
    <scope>NUCLEOTIDE SEQUENCE</scope>
</reference>
<keyword evidence="3" id="KW-1185">Reference proteome</keyword>
<feature type="region of interest" description="Disordered" evidence="1">
    <location>
        <begin position="77"/>
        <end position="106"/>
    </location>
</feature>
<organism evidence="2 3">
    <name type="scientific">Ceutorhynchus assimilis</name>
    <name type="common">cabbage seed weevil</name>
    <dbReference type="NCBI Taxonomy" id="467358"/>
    <lineage>
        <taxon>Eukaryota</taxon>
        <taxon>Metazoa</taxon>
        <taxon>Ecdysozoa</taxon>
        <taxon>Arthropoda</taxon>
        <taxon>Hexapoda</taxon>
        <taxon>Insecta</taxon>
        <taxon>Pterygota</taxon>
        <taxon>Neoptera</taxon>
        <taxon>Endopterygota</taxon>
        <taxon>Coleoptera</taxon>
        <taxon>Polyphaga</taxon>
        <taxon>Cucujiformia</taxon>
        <taxon>Curculionidae</taxon>
        <taxon>Ceutorhynchinae</taxon>
        <taxon>Ceutorhynchus</taxon>
    </lineage>
</organism>
<dbReference type="EMBL" id="OU892284">
    <property type="protein sequence ID" value="CAG9772520.1"/>
    <property type="molecule type" value="Genomic_DNA"/>
</dbReference>
<dbReference type="AlphaFoldDB" id="A0A9N9QJ04"/>
<evidence type="ECO:0000313" key="3">
    <source>
        <dbReference type="Proteomes" id="UP001152799"/>
    </source>
</evidence>
<evidence type="ECO:0000313" key="2">
    <source>
        <dbReference type="EMBL" id="CAG9772520.1"/>
    </source>
</evidence>
<proteinExistence type="predicted"/>
<accession>A0A9N9QJ04</accession>
<gene>
    <name evidence="2" type="ORF">CEUTPL_LOCUS12929</name>
</gene>
<dbReference type="Proteomes" id="UP001152799">
    <property type="component" value="Chromosome 8"/>
</dbReference>
<feature type="compositionally biased region" description="Polar residues" evidence="1">
    <location>
        <begin position="80"/>
        <end position="97"/>
    </location>
</feature>
<sequence length="106" mass="12212">MAIKKPSVSGNNSLLQSVKAYPGADVFSDHNPLIAQFQLQLKKMQTSHKIDKLNIEMLKSEEIRDKLKQEINENLERNVSESQQNKENPEQQWQLIKTSLLGPRKK</sequence>
<protein>
    <submittedName>
        <fullName evidence="2">Uncharacterized protein</fullName>
    </submittedName>
</protein>
<dbReference type="OrthoDB" id="6781272at2759"/>
<name>A0A9N9QJ04_9CUCU</name>
<evidence type="ECO:0000256" key="1">
    <source>
        <dbReference type="SAM" id="MobiDB-lite"/>
    </source>
</evidence>